<sequence>MSALIVLCLLLLIGAVAVMMRPELVWKANSWRFKYPEHNEPSDAAYVAYQVSAIVTAIAVIVMMGFLAQQLPSRSPQSEASLSAAPSPEYEPFAASREAVTTSTTDAGRFRAYSVDGQTVTVYIRRGLCASAQVPPTVEEDGERVVISYAVGLSHVWCDRDREATIAETVTLDEPLGDREVVDTDGGPLQACGPDEVRQTCPL</sequence>
<evidence type="ECO:0000313" key="3">
    <source>
        <dbReference type="EMBL" id="MEE2037589.1"/>
    </source>
</evidence>
<name>A0ABU7K6U7_9ACTN</name>
<keyword evidence="1" id="KW-0472">Membrane</keyword>
<dbReference type="RefSeq" id="WP_330091388.1">
    <property type="nucleotide sequence ID" value="NZ_JAUZMY010000008.1"/>
</dbReference>
<evidence type="ECO:0000259" key="2">
    <source>
        <dbReference type="Pfam" id="PF19701"/>
    </source>
</evidence>
<dbReference type="EMBL" id="JAUZMY010000008">
    <property type="protein sequence ID" value="MEE2037589.1"/>
    <property type="molecule type" value="Genomic_DNA"/>
</dbReference>
<feature type="transmembrane region" description="Helical" evidence="1">
    <location>
        <begin position="44"/>
        <end position="68"/>
    </location>
</feature>
<dbReference type="Pfam" id="PF19701">
    <property type="entry name" value="DUF6199"/>
    <property type="match status" value="1"/>
</dbReference>
<gene>
    <name evidence="3" type="ORF">Q8791_10195</name>
</gene>
<proteinExistence type="predicted"/>
<organism evidence="3 4">
    <name type="scientific">Nocardiopsis codii</name>
    <dbReference type="NCBI Taxonomy" id="3065942"/>
    <lineage>
        <taxon>Bacteria</taxon>
        <taxon>Bacillati</taxon>
        <taxon>Actinomycetota</taxon>
        <taxon>Actinomycetes</taxon>
        <taxon>Streptosporangiales</taxon>
        <taxon>Nocardiopsidaceae</taxon>
        <taxon>Nocardiopsis</taxon>
    </lineage>
</organism>
<evidence type="ECO:0000256" key="1">
    <source>
        <dbReference type="SAM" id="Phobius"/>
    </source>
</evidence>
<keyword evidence="4" id="KW-1185">Reference proteome</keyword>
<dbReference type="InterPro" id="IPR045679">
    <property type="entry name" value="DUF6199"/>
</dbReference>
<evidence type="ECO:0000313" key="4">
    <source>
        <dbReference type="Proteomes" id="UP001356095"/>
    </source>
</evidence>
<feature type="domain" description="DUF6199" evidence="2">
    <location>
        <begin position="8"/>
        <end position="64"/>
    </location>
</feature>
<keyword evidence="1" id="KW-1133">Transmembrane helix</keyword>
<protein>
    <recommendedName>
        <fullName evidence="2">DUF6199 domain-containing protein</fullName>
    </recommendedName>
</protein>
<accession>A0ABU7K6U7</accession>
<reference evidence="3 4" key="1">
    <citation type="submission" date="2023-08" db="EMBL/GenBank/DDBJ databases">
        <authorList>
            <person name="Girao M."/>
            <person name="Carvalho M.F."/>
        </authorList>
    </citation>
    <scope>NUCLEOTIDE SEQUENCE [LARGE SCALE GENOMIC DNA]</scope>
    <source>
        <strain evidence="3 4">CT-R113</strain>
    </source>
</reference>
<keyword evidence="1" id="KW-0812">Transmembrane</keyword>
<dbReference type="Proteomes" id="UP001356095">
    <property type="component" value="Unassembled WGS sequence"/>
</dbReference>
<comment type="caution">
    <text evidence="3">The sequence shown here is derived from an EMBL/GenBank/DDBJ whole genome shotgun (WGS) entry which is preliminary data.</text>
</comment>